<accession>A0AAC9UPH6</accession>
<name>A0AAC9UPH6_LATCU</name>
<sequence>MGDTMKRQTWHFLFYKSAFTKEQIDQLLAYLKQQQNFGGFPIVELIGDGDSSDIRFVTMVFDPLAPIEAHLQSEMAKFMLMHAIRPDGNTPEADMRLYGRVMAESDAALGIEFQRYDDQSMDVIYWGQNQAAH</sequence>
<evidence type="ECO:0000313" key="2">
    <source>
        <dbReference type="Proteomes" id="UP000199749"/>
    </source>
</evidence>
<proteinExistence type="predicted"/>
<organism evidence="1 2">
    <name type="scientific">Latilactobacillus curvatus</name>
    <name type="common">Lactobacillus curvatus</name>
    <dbReference type="NCBI Taxonomy" id="28038"/>
    <lineage>
        <taxon>Bacteria</taxon>
        <taxon>Bacillati</taxon>
        <taxon>Bacillota</taxon>
        <taxon>Bacilli</taxon>
        <taxon>Lactobacillales</taxon>
        <taxon>Lactobacillaceae</taxon>
        <taxon>Latilactobacillus</taxon>
    </lineage>
</organism>
<gene>
    <name evidence="1" type="ORF">CG419_06820</name>
</gene>
<dbReference type="AlphaFoldDB" id="A0AAC9UPH6"/>
<evidence type="ECO:0000313" key="1">
    <source>
        <dbReference type="EMBL" id="ASN60372.1"/>
    </source>
</evidence>
<dbReference type="EMBL" id="CP022474">
    <property type="protein sequence ID" value="ASN60372.1"/>
    <property type="molecule type" value="Genomic_DNA"/>
</dbReference>
<protein>
    <submittedName>
        <fullName evidence="1">Uncharacterized protein</fullName>
    </submittedName>
</protein>
<reference evidence="1 2" key="1">
    <citation type="submission" date="2017-07" db="EMBL/GenBank/DDBJ databases">
        <title>Lactobacillus curvatus MRS6 whole genome.</title>
        <authorList>
            <person name="Jans C."/>
            <person name="Lagler S."/>
            <person name="Lacroix C."/>
            <person name="Meile L."/>
            <person name="Stevens M.J.A."/>
        </authorList>
    </citation>
    <scope>NUCLEOTIDE SEQUENCE [LARGE SCALE GENOMIC DNA]</scope>
    <source>
        <strain evidence="1 2">MRS6</strain>
    </source>
</reference>
<dbReference type="Proteomes" id="UP000199749">
    <property type="component" value="Chromosome"/>
</dbReference>